<reference evidence="1" key="1">
    <citation type="submission" date="2019-08" db="EMBL/GenBank/DDBJ databases">
        <authorList>
            <person name="Kucharzyk K."/>
            <person name="Murdoch R.W."/>
            <person name="Higgins S."/>
            <person name="Loffler F."/>
        </authorList>
    </citation>
    <scope>NUCLEOTIDE SEQUENCE</scope>
</reference>
<evidence type="ECO:0000313" key="1">
    <source>
        <dbReference type="EMBL" id="MPM71965.1"/>
    </source>
</evidence>
<sequence length="90" mass="9750">MSGKGDAQIAKRLVRHARVGFSHHLLRSQGLCFEVLTGKNQFAYLGDVLQSIGVGVVIGPTCPDTLLVQLNLLHTRSAKYHGSQPSVAQR</sequence>
<name>A0A645C350_9ZZZZ</name>
<accession>A0A645C350</accession>
<gene>
    <name evidence="1" type="ORF">SDC9_118937</name>
</gene>
<proteinExistence type="predicted"/>
<dbReference type="AlphaFoldDB" id="A0A645C350"/>
<dbReference type="EMBL" id="VSSQ01024445">
    <property type="protein sequence ID" value="MPM71965.1"/>
    <property type="molecule type" value="Genomic_DNA"/>
</dbReference>
<organism evidence="1">
    <name type="scientific">bioreactor metagenome</name>
    <dbReference type="NCBI Taxonomy" id="1076179"/>
    <lineage>
        <taxon>unclassified sequences</taxon>
        <taxon>metagenomes</taxon>
        <taxon>ecological metagenomes</taxon>
    </lineage>
</organism>
<protein>
    <submittedName>
        <fullName evidence="1">Uncharacterized protein</fullName>
    </submittedName>
</protein>
<comment type="caution">
    <text evidence="1">The sequence shown here is derived from an EMBL/GenBank/DDBJ whole genome shotgun (WGS) entry which is preliminary data.</text>
</comment>